<protein>
    <recommendedName>
        <fullName evidence="4">DUF1705 domain-containing protein</fullName>
    </recommendedName>
</protein>
<evidence type="ECO:0000256" key="1">
    <source>
        <dbReference type="SAM" id="Phobius"/>
    </source>
</evidence>
<feature type="transmembrane region" description="Helical" evidence="1">
    <location>
        <begin position="7"/>
        <end position="29"/>
    </location>
</feature>
<gene>
    <name evidence="2" type="ORF">ACFQ5N_05365</name>
</gene>
<feature type="transmembrane region" description="Helical" evidence="1">
    <location>
        <begin position="49"/>
        <end position="70"/>
    </location>
</feature>
<name>A0ABW3WLX0_9FLAO</name>
<keyword evidence="1" id="KW-1133">Transmembrane helix</keyword>
<evidence type="ECO:0000313" key="2">
    <source>
        <dbReference type="EMBL" id="MFD1293259.1"/>
    </source>
</evidence>
<dbReference type="RefSeq" id="WP_386808395.1">
    <property type="nucleotide sequence ID" value="NZ_JBHTMV010000003.1"/>
</dbReference>
<keyword evidence="3" id="KW-1185">Reference proteome</keyword>
<proteinExistence type="predicted"/>
<feature type="transmembrane region" description="Helical" evidence="1">
    <location>
        <begin position="82"/>
        <end position="100"/>
    </location>
</feature>
<sequence>MSKKLSGILTIVAAIIGFVAFYFFVRIVMEGDDPIVESADLQASIVSPFISFASFILVATAVIAILFSMWNLIKNPHVLKTSLIGVAFMAVLLGVSYVLASDGAVTDGIGVVLPEGEAGSVSKWVSTLINYSFILGAIGLVFVLLDFVKGLIK</sequence>
<accession>A0ABW3WLX0</accession>
<evidence type="ECO:0008006" key="4">
    <source>
        <dbReference type="Google" id="ProtNLM"/>
    </source>
</evidence>
<dbReference type="EMBL" id="JBHTMV010000003">
    <property type="protein sequence ID" value="MFD1293259.1"/>
    <property type="molecule type" value="Genomic_DNA"/>
</dbReference>
<reference evidence="3" key="1">
    <citation type="journal article" date="2019" name="Int. J. Syst. Evol. Microbiol.">
        <title>The Global Catalogue of Microorganisms (GCM) 10K type strain sequencing project: providing services to taxonomists for standard genome sequencing and annotation.</title>
        <authorList>
            <consortium name="The Broad Institute Genomics Platform"/>
            <consortium name="The Broad Institute Genome Sequencing Center for Infectious Disease"/>
            <person name="Wu L."/>
            <person name="Ma J."/>
        </authorList>
    </citation>
    <scope>NUCLEOTIDE SEQUENCE [LARGE SCALE GENOMIC DNA]</scope>
    <source>
        <strain evidence="3">CCUG 62221</strain>
    </source>
</reference>
<organism evidence="2 3">
    <name type="scientific">Lutibacter holmesii</name>
    <dbReference type="NCBI Taxonomy" id="1137985"/>
    <lineage>
        <taxon>Bacteria</taxon>
        <taxon>Pseudomonadati</taxon>
        <taxon>Bacteroidota</taxon>
        <taxon>Flavobacteriia</taxon>
        <taxon>Flavobacteriales</taxon>
        <taxon>Flavobacteriaceae</taxon>
        <taxon>Lutibacter</taxon>
    </lineage>
</organism>
<keyword evidence="1" id="KW-0812">Transmembrane</keyword>
<keyword evidence="1" id="KW-0472">Membrane</keyword>
<evidence type="ECO:0000313" key="3">
    <source>
        <dbReference type="Proteomes" id="UP001597241"/>
    </source>
</evidence>
<feature type="transmembrane region" description="Helical" evidence="1">
    <location>
        <begin position="128"/>
        <end position="148"/>
    </location>
</feature>
<dbReference type="Proteomes" id="UP001597241">
    <property type="component" value="Unassembled WGS sequence"/>
</dbReference>
<comment type="caution">
    <text evidence="2">The sequence shown here is derived from an EMBL/GenBank/DDBJ whole genome shotgun (WGS) entry which is preliminary data.</text>
</comment>